<dbReference type="PANTHER" id="PTHR44040">
    <property type="entry name" value="RETINOBLASTOMA-BINDING PROTEIN 5"/>
    <property type="match status" value="1"/>
</dbReference>
<dbReference type="OMA" id="DYEDDIM"/>
<dbReference type="InterPro" id="IPR015943">
    <property type="entry name" value="WD40/YVTN_repeat-like_dom_sf"/>
</dbReference>
<dbReference type="GO" id="GO:0048188">
    <property type="term" value="C:Set1C/COMPASS complex"/>
    <property type="evidence" value="ECO:0007669"/>
    <property type="project" value="InterPro"/>
</dbReference>
<feature type="repeat" description="WD" evidence="5">
    <location>
        <begin position="65"/>
        <end position="99"/>
    </location>
</feature>
<sequence>MNLTLQDPFAVAKEFPDTHVNTLTSGHSVVIQFSHNGDYLASGVTDGSIVIYDLSTHGGVAAHLTGGHVRPVTSLSWSRCGRYLLSTARDWRCKLWDLSRALEGAEAVTAEIKFDGPAWMATMHPYEHQWMAASLIDQDPVFIDFSSSPPVVHQLATDPLGSEPKPEKHVTLAVTFTPSGRYLLTGTSKGWMNIFEVDETGSKPPHLVRSFKVCNGNIKSLCVSANGRKLAVNSSDRIIRQINMPDMYNTAPDDWEFEVEHKYQDVVNRLQWNSVAFNHNGEFLCASSFGNSSHDLYLWETHMGSLTKILEGSSEELVDVKWNFRRCMIGSTGLDSGHIYLWSVTFPQKWSALAPDFVEVEENIEYQEGEGEFDIVDDSELDRKRQEQQDYDVDILTPETTDARGFELEPRFVIPIDYYK</sequence>
<organism evidence="6 7">
    <name type="scientific">Diutina rugosa</name>
    <name type="common">Yeast</name>
    <name type="synonym">Candida rugosa</name>
    <dbReference type="NCBI Taxonomy" id="5481"/>
    <lineage>
        <taxon>Eukaryota</taxon>
        <taxon>Fungi</taxon>
        <taxon>Dikarya</taxon>
        <taxon>Ascomycota</taxon>
        <taxon>Saccharomycotina</taxon>
        <taxon>Pichiomycetes</taxon>
        <taxon>Debaryomycetaceae</taxon>
        <taxon>Diutina</taxon>
    </lineage>
</organism>
<comment type="caution">
    <text evidence="6">The sequence shown here is derived from an EMBL/GenBank/DDBJ whole genome shotgun (WGS) entry which is preliminary data.</text>
</comment>
<dbReference type="PANTHER" id="PTHR44040:SF1">
    <property type="entry name" value="RETINOBLASTOMA-BINDING PROTEIN 5"/>
    <property type="match status" value="1"/>
</dbReference>
<reference evidence="6 7" key="1">
    <citation type="submission" date="2019-07" db="EMBL/GenBank/DDBJ databases">
        <title>Genome assembly of two rare yeast pathogens: Diutina rugosa and Trichomonascus ciferrii.</title>
        <authorList>
            <person name="Mixao V."/>
            <person name="Saus E."/>
            <person name="Hansen A."/>
            <person name="Lass-Flor C."/>
            <person name="Gabaldon T."/>
        </authorList>
    </citation>
    <scope>NUCLEOTIDE SEQUENCE [LARGE SCALE GENOMIC DNA]</scope>
    <source>
        <strain evidence="6 7">CBS 613</strain>
    </source>
</reference>
<comment type="subcellular location">
    <subcellularLocation>
        <location evidence="1">Nucleus</location>
    </subcellularLocation>
</comment>
<dbReference type="PROSITE" id="PS00678">
    <property type="entry name" value="WD_REPEATS_1"/>
    <property type="match status" value="1"/>
</dbReference>
<evidence type="ECO:0000256" key="5">
    <source>
        <dbReference type="PROSITE-ProRule" id="PRU00221"/>
    </source>
</evidence>
<dbReference type="InterPro" id="IPR036322">
    <property type="entry name" value="WD40_repeat_dom_sf"/>
</dbReference>
<evidence type="ECO:0000256" key="2">
    <source>
        <dbReference type="ARBA" id="ARBA00022574"/>
    </source>
</evidence>
<dbReference type="Pfam" id="PF00400">
    <property type="entry name" value="WD40"/>
    <property type="match status" value="2"/>
</dbReference>
<dbReference type="InterPro" id="IPR001680">
    <property type="entry name" value="WD40_rpt"/>
</dbReference>
<dbReference type="PROSITE" id="PS50082">
    <property type="entry name" value="WD_REPEATS_2"/>
    <property type="match status" value="1"/>
</dbReference>
<name>A0A642ULY0_DIURU</name>
<dbReference type="VEuPathDB" id="FungiDB:DIURU_003159"/>
<evidence type="ECO:0000256" key="3">
    <source>
        <dbReference type="ARBA" id="ARBA00022737"/>
    </source>
</evidence>
<evidence type="ECO:0000256" key="1">
    <source>
        <dbReference type="ARBA" id="ARBA00004123"/>
    </source>
</evidence>
<dbReference type="Gene3D" id="2.130.10.10">
    <property type="entry name" value="YVTN repeat-like/Quinoprotein amine dehydrogenase"/>
    <property type="match status" value="2"/>
</dbReference>
<dbReference type="AlphaFoldDB" id="A0A642ULY0"/>
<gene>
    <name evidence="6" type="ORF">DIURU_003159</name>
</gene>
<evidence type="ECO:0000256" key="4">
    <source>
        <dbReference type="ARBA" id="ARBA00023242"/>
    </source>
</evidence>
<accession>A0A642ULY0</accession>
<dbReference type="SMART" id="SM00320">
    <property type="entry name" value="WD40"/>
    <property type="match status" value="6"/>
</dbReference>
<keyword evidence="2 5" id="KW-0853">WD repeat</keyword>
<dbReference type="EMBL" id="SWFT01000101">
    <property type="protein sequence ID" value="KAA8901631.1"/>
    <property type="molecule type" value="Genomic_DNA"/>
</dbReference>
<keyword evidence="7" id="KW-1185">Reference proteome</keyword>
<dbReference type="OrthoDB" id="196858at2759"/>
<keyword evidence="4" id="KW-0539">Nucleus</keyword>
<dbReference type="GeneID" id="54781810"/>
<dbReference type="SUPFAM" id="SSF50978">
    <property type="entry name" value="WD40 repeat-like"/>
    <property type="match status" value="1"/>
</dbReference>
<proteinExistence type="predicted"/>
<dbReference type="InterPro" id="IPR037850">
    <property type="entry name" value="RBBP5/Swd1"/>
</dbReference>
<keyword evidence="3" id="KW-0677">Repeat</keyword>
<dbReference type="InterPro" id="IPR019775">
    <property type="entry name" value="WD40_repeat_CS"/>
</dbReference>
<evidence type="ECO:0000313" key="6">
    <source>
        <dbReference type="EMBL" id="KAA8901631.1"/>
    </source>
</evidence>
<evidence type="ECO:0000313" key="7">
    <source>
        <dbReference type="Proteomes" id="UP000449547"/>
    </source>
</evidence>
<dbReference type="Proteomes" id="UP000449547">
    <property type="component" value="Unassembled WGS sequence"/>
</dbReference>
<dbReference type="RefSeq" id="XP_034012068.1">
    <property type="nucleotide sequence ID" value="XM_034155890.1"/>
</dbReference>
<dbReference type="PROSITE" id="PS50294">
    <property type="entry name" value="WD_REPEATS_REGION"/>
    <property type="match status" value="1"/>
</dbReference>
<evidence type="ECO:0008006" key="8">
    <source>
        <dbReference type="Google" id="ProtNLM"/>
    </source>
</evidence>
<protein>
    <recommendedName>
        <fullName evidence="8">Anaphase-promoting complex subunit 4 WD40 domain-containing protein</fullName>
    </recommendedName>
</protein>